<evidence type="ECO:0000313" key="2">
    <source>
        <dbReference type="Proteomes" id="UP000326060"/>
    </source>
</evidence>
<protein>
    <submittedName>
        <fullName evidence="1">Uncharacterized protein</fullName>
    </submittedName>
</protein>
<comment type="caution">
    <text evidence="1">The sequence shown here is derived from an EMBL/GenBank/DDBJ whole genome shotgun (WGS) entry which is preliminary data.</text>
</comment>
<name>A0A5M9ZBA7_9BIFI</name>
<reference evidence="1 2" key="1">
    <citation type="journal article" date="2019" name="Syst. Appl. Microbiol.">
        <title>Characterization of Bifidobacterium species in feaces of the Egyptian fruit bat: Description of B. vespertilionis sp. nov. and B. rousetti sp. nov.</title>
        <authorList>
            <person name="Modesto M."/>
            <person name="Satti M."/>
            <person name="Watanabe K."/>
            <person name="Puglisi E."/>
            <person name="Morelli L."/>
            <person name="Huang C.-H."/>
            <person name="Liou J.-S."/>
            <person name="Miyashita M."/>
            <person name="Tamura T."/>
            <person name="Saito S."/>
            <person name="Mori K."/>
            <person name="Huang L."/>
            <person name="Sciavilla P."/>
            <person name="Sandri C."/>
            <person name="Spiezio C."/>
            <person name="Vitali F."/>
            <person name="Cavalieri D."/>
            <person name="Perpetuini G."/>
            <person name="Tofalo R."/>
            <person name="Bonetti A."/>
            <person name="Arita M."/>
            <person name="Mattarelli P."/>
        </authorList>
    </citation>
    <scope>NUCLEOTIDE SEQUENCE [LARGE SCALE GENOMIC DNA]</scope>
    <source>
        <strain evidence="1 2">RST27</strain>
    </source>
</reference>
<gene>
    <name evidence="1" type="ORF">EMB92_10260</name>
</gene>
<organism evidence="1 2">
    <name type="scientific">Bifidobacterium callitrichos</name>
    <dbReference type="NCBI Taxonomy" id="762209"/>
    <lineage>
        <taxon>Bacteria</taxon>
        <taxon>Bacillati</taxon>
        <taxon>Actinomycetota</taxon>
        <taxon>Actinomycetes</taxon>
        <taxon>Bifidobacteriales</taxon>
        <taxon>Bifidobacteriaceae</taxon>
        <taxon>Bifidobacterium</taxon>
    </lineage>
</organism>
<evidence type="ECO:0000313" key="1">
    <source>
        <dbReference type="EMBL" id="KAA8815617.1"/>
    </source>
</evidence>
<dbReference type="EMBL" id="RZJP01000004">
    <property type="protein sequence ID" value="KAA8815617.1"/>
    <property type="molecule type" value="Genomic_DNA"/>
</dbReference>
<dbReference type="AlphaFoldDB" id="A0A5M9ZBA7"/>
<sequence>MVSDYSIRVFFYMSDPQCYGVRAAIDEDTTTVRITLYEGALPDAPTECTTLAASASLLVTTRDPVGARSVVSGN</sequence>
<accession>A0A5M9ZBA7</accession>
<dbReference type="Proteomes" id="UP000326060">
    <property type="component" value="Unassembled WGS sequence"/>
</dbReference>
<proteinExistence type="predicted"/>